<evidence type="ECO:0000313" key="2">
    <source>
        <dbReference type="EMBL" id="RYU12383.1"/>
    </source>
</evidence>
<accession>A0A4Q5J1Z8</accession>
<dbReference type="InterPro" id="IPR003870">
    <property type="entry name" value="DUF222"/>
</dbReference>
<organism evidence="2 3">
    <name type="scientific">Nocardioides iriomotensis</name>
    <dbReference type="NCBI Taxonomy" id="715784"/>
    <lineage>
        <taxon>Bacteria</taxon>
        <taxon>Bacillati</taxon>
        <taxon>Actinomycetota</taxon>
        <taxon>Actinomycetes</taxon>
        <taxon>Propionibacteriales</taxon>
        <taxon>Nocardioidaceae</taxon>
        <taxon>Nocardioides</taxon>
    </lineage>
</organism>
<dbReference type="Proteomes" id="UP000291189">
    <property type="component" value="Unassembled WGS sequence"/>
</dbReference>
<sequence length="426" mass="46242">MAAHPAPEQADSPAAVLAAVRSAREVADREEARILALAVDWAAMHSTDRPVLLAGAGTPEVDEFCVAELASALRISTDAGRSLLAEAVELAHRLPQTWRRVRAGELPAWRARRVARSTIVLPREGAAFVDRQVAPFAHRVGLAQLDRLVEEALVRFEPDLADARRRAAADGRHVTVHTDQVGYDGTVHVEGDLDLADALDLDAALITGAARLADLGCTDSLDARRAHALGELARGTDPTLPLPGREVVLHVHVTDGALTDCDASGPHLARVENTRSFVDAEQVRTWCGTPGTTVTVRPVLDLDEHLSGTAYETPDRLAEQATHVDGTCVFPWCSRPARSADCDHVHPHAEGGTTCSCNIARLCRRHHRLKTHTAWHYTVLERGSYLWTSPHGLRLLRDRTGTTDVTRPDRLDRGFGSGHLLLVPDP</sequence>
<keyword evidence="2" id="KW-0540">Nuclease</keyword>
<dbReference type="Gene3D" id="1.10.30.50">
    <property type="match status" value="1"/>
</dbReference>
<keyword evidence="2" id="KW-0255">Endonuclease</keyword>
<reference evidence="2 3" key="1">
    <citation type="submission" date="2019-01" db="EMBL/GenBank/DDBJ databases">
        <title>Nocardioides guangzhouensis sp. nov., an actinobacterium isolated from soil.</title>
        <authorList>
            <person name="Fu Y."/>
            <person name="Cai Y."/>
            <person name="Lin Z."/>
            <person name="Chen P."/>
        </authorList>
    </citation>
    <scope>NUCLEOTIDE SEQUENCE [LARGE SCALE GENOMIC DNA]</scope>
    <source>
        <strain evidence="2 3">NBRC 105384</strain>
    </source>
</reference>
<name>A0A4Q5J1Z8_9ACTN</name>
<dbReference type="AlphaFoldDB" id="A0A4Q5J1Z8"/>
<proteinExistence type="predicted"/>
<dbReference type="EMBL" id="SDPU01000021">
    <property type="protein sequence ID" value="RYU12383.1"/>
    <property type="molecule type" value="Genomic_DNA"/>
</dbReference>
<dbReference type="RefSeq" id="WP_129987205.1">
    <property type="nucleotide sequence ID" value="NZ_SDPU01000021.1"/>
</dbReference>
<gene>
    <name evidence="2" type="ORF">ETU37_10265</name>
</gene>
<dbReference type="InterPro" id="IPR003615">
    <property type="entry name" value="HNH_nuc"/>
</dbReference>
<dbReference type="GO" id="GO:0004519">
    <property type="term" value="F:endonuclease activity"/>
    <property type="evidence" value="ECO:0007669"/>
    <property type="project" value="UniProtKB-KW"/>
</dbReference>
<comment type="caution">
    <text evidence="2">The sequence shown here is derived from an EMBL/GenBank/DDBJ whole genome shotgun (WGS) entry which is preliminary data.</text>
</comment>
<keyword evidence="2" id="KW-0378">Hydrolase</keyword>
<dbReference type="OrthoDB" id="3778721at2"/>
<keyword evidence="3" id="KW-1185">Reference proteome</keyword>
<evidence type="ECO:0000313" key="3">
    <source>
        <dbReference type="Proteomes" id="UP000291189"/>
    </source>
</evidence>
<protein>
    <submittedName>
        <fullName evidence="2">HNH endonuclease</fullName>
    </submittedName>
</protein>
<evidence type="ECO:0000259" key="1">
    <source>
        <dbReference type="Pfam" id="PF02720"/>
    </source>
</evidence>
<dbReference type="CDD" id="cd00085">
    <property type="entry name" value="HNHc"/>
    <property type="match status" value="1"/>
</dbReference>
<dbReference type="Pfam" id="PF02720">
    <property type="entry name" value="DUF222"/>
    <property type="match status" value="1"/>
</dbReference>
<feature type="domain" description="DUF222" evidence="1">
    <location>
        <begin position="54"/>
        <end position="235"/>
    </location>
</feature>